<dbReference type="EMBL" id="HG002333">
    <property type="protein sequence ID" value="CDF41258.1"/>
    <property type="molecule type" value="Genomic_DNA"/>
</dbReference>
<dbReference type="Gene3D" id="3.40.50.720">
    <property type="entry name" value="NAD(P)-binding Rossmann-like Domain"/>
    <property type="match status" value="1"/>
</dbReference>
<proteinExistence type="inferred from homology"/>
<dbReference type="Proteomes" id="UP000012073">
    <property type="component" value="Unassembled WGS sequence"/>
</dbReference>
<evidence type="ECO:0000256" key="4">
    <source>
        <dbReference type="ARBA" id="ARBA00022694"/>
    </source>
</evidence>
<evidence type="ECO:0000259" key="12">
    <source>
        <dbReference type="PROSITE" id="PS50206"/>
    </source>
</evidence>
<accession>R7QU81</accession>
<dbReference type="PANTHER" id="PTHR10953">
    <property type="entry name" value="UBIQUITIN-ACTIVATING ENZYME E1"/>
    <property type="match status" value="1"/>
</dbReference>
<dbReference type="GO" id="GO:0005829">
    <property type="term" value="C:cytosol"/>
    <property type="evidence" value="ECO:0007669"/>
    <property type="project" value="UniProtKB-SubCell"/>
</dbReference>
<reference evidence="14" key="1">
    <citation type="journal article" date="2013" name="Proc. Natl. Acad. Sci. U.S.A.">
        <title>Genome structure and metabolic features in the red seaweed Chondrus crispus shed light on evolution of the Archaeplastida.</title>
        <authorList>
            <person name="Collen J."/>
            <person name="Porcel B."/>
            <person name="Carre W."/>
            <person name="Ball S.G."/>
            <person name="Chaparro C."/>
            <person name="Tonon T."/>
            <person name="Barbeyron T."/>
            <person name="Michel G."/>
            <person name="Noel B."/>
            <person name="Valentin K."/>
            <person name="Elias M."/>
            <person name="Artiguenave F."/>
            <person name="Arun A."/>
            <person name="Aury J.M."/>
            <person name="Barbosa-Neto J.F."/>
            <person name="Bothwell J.H."/>
            <person name="Bouget F.Y."/>
            <person name="Brillet L."/>
            <person name="Cabello-Hurtado F."/>
            <person name="Capella-Gutierrez S."/>
            <person name="Charrier B."/>
            <person name="Cladiere L."/>
            <person name="Cock J.M."/>
            <person name="Coelho S.M."/>
            <person name="Colleoni C."/>
            <person name="Czjzek M."/>
            <person name="Da Silva C."/>
            <person name="Delage L."/>
            <person name="Denoeud F."/>
            <person name="Deschamps P."/>
            <person name="Dittami S.M."/>
            <person name="Gabaldon T."/>
            <person name="Gachon C.M."/>
            <person name="Groisillier A."/>
            <person name="Herve C."/>
            <person name="Jabbari K."/>
            <person name="Katinka M."/>
            <person name="Kloareg B."/>
            <person name="Kowalczyk N."/>
            <person name="Labadie K."/>
            <person name="Leblanc C."/>
            <person name="Lopez P.J."/>
            <person name="McLachlan D.H."/>
            <person name="Meslet-Cladiere L."/>
            <person name="Moustafa A."/>
            <person name="Nehr Z."/>
            <person name="Nyvall Collen P."/>
            <person name="Panaud O."/>
            <person name="Partensky F."/>
            <person name="Poulain J."/>
            <person name="Rensing S.A."/>
            <person name="Rousvoal S."/>
            <person name="Samson G."/>
            <person name="Symeonidi A."/>
            <person name="Weissenbach J."/>
            <person name="Zambounis A."/>
            <person name="Wincker P."/>
            <person name="Boyen C."/>
        </authorList>
    </citation>
    <scope>NUCLEOTIDE SEQUENCE [LARGE SCALE GENOMIC DNA]</scope>
    <source>
        <strain evidence="14">cv. Stackhouse</strain>
    </source>
</reference>
<dbReference type="GO" id="GO:0070566">
    <property type="term" value="F:adenylyltransferase activity"/>
    <property type="evidence" value="ECO:0007669"/>
    <property type="project" value="InterPro"/>
</dbReference>
<evidence type="ECO:0000256" key="11">
    <source>
        <dbReference type="SAM" id="MobiDB-lite"/>
    </source>
</evidence>
<dbReference type="InterPro" id="IPR028885">
    <property type="entry name" value="MOCS3/Uba4"/>
</dbReference>
<comment type="pathway">
    <text evidence="10">tRNA modification; 5-methoxycarbonylmethyl-2-thiouridine-tRNA biosynthesis.</text>
</comment>
<feature type="binding site" evidence="10">
    <location>
        <position position="319"/>
    </location>
    <ligand>
        <name>Zn(2+)</name>
        <dbReference type="ChEBI" id="CHEBI:29105"/>
    </ligand>
</feature>
<feature type="active site" description="Cysteine persulfide intermediate; for sulfurtransferase activity" evidence="10">
    <location>
        <position position="432"/>
    </location>
</feature>
<dbReference type="AlphaFoldDB" id="R7QU81"/>
<comment type="cofactor">
    <cofactor evidence="10">
        <name>Zn(2+)</name>
        <dbReference type="ChEBI" id="CHEBI:29105"/>
    </cofactor>
    <text evidence="10">Binds 1 zinc ion per subunit.</text>
</comment>
<evidence type="ECO:0000313" key="14">
    <source>
        <dbReference type="Proteomes" id="UP000012073"/>
    </source>
</evidence>
<feature type="binding site" evidence="10">
    <location>
        <position position="322"/>
    </location>
    <ligand>
        <name>Zn(2+)</name>
        <dbReference type="ChEBI" id="CHEBI:29105"/>
    </ligand>
</feature>
<dbReference type="InterPro" id="IPR001763">
    <property type="entry name" value="Rhodanese-like_dom"/>
</dbReference>
<gene>
    <name evidence="13" type="ORF">CHC_T00009205001</name>
</gene>
<dbReference type="PROSITE" id="PS50206">
    <property type="entry name" value="RHODANESE_3"/>
    <property type="match status" value="1"/>
</dbReference>
<feature type="binding site" evidence="10">
    <location>
        <position position="157"/>
    </location>
    <ligand>
        <name>ATP</name>
        <dbReference type="ChEBI" id="CHEBI:30616"/>
    </ligand>
</feature>
<dbReference type="NCBIfam" id="NF004281">
    <property type="entry name" value="PRK05690.1"/>
    <property type="match status" value="1"/>
</dbReference>
<dbReference type="CDD" id="cd00757">
    <property type="entry name" value="ThiF_MoeB_HesA_family"/>
    <property type="match status" value="1"/>
</dbReference>
<feature type="binding site" evidence="10">
    <location>
        <begin position="200"/>
        <end position="201"/>
    </location>
    <ligand>
        <name>ATP</name>
        <dbReference type="ChEBI" id="CHEBI:30616"/>
    </ligand>
</feature>
<dbReference type="FunFam" id="3.40.50.720:FF:000033">
    <property type="entry name" value="Adenylyltransferase and sulfurtransferase MOCS3"/>
    <property type="match status" value="1"/>
</dbReference>
<comment type="function">
    <text evidence="10">Plays a central role in 2-thiolation of mcm(5)S(2)U at tRNA wobble positions of cytosolic tRNA(Lys), tRNA(Glu) and tRNA(Gln). Acts by mediating the C-terminal thiocarboxylation of the sulfur carrier URM1. Its N-terminus first activates URM1 as acyl-adenylate (-COAMP), then the persulfide sulfur on the catalytic cysteine is transferred to URM1 to form thiocarboxylation (-COSH) of its C-terminus. The reaction probably involves hydrogen sulfide that is generated from the persulfide intermediate and that acts as nucleophile towards URM1. Subsequently, a transient disulfide bond is formed. Does not use thiosulfate as sulfur donor; NFS1 probably acting as a sulfur donor for thiocarboxylation reactions.</text>
</comment>
<dbReference type="Gene3D" id="3.40.250.10">
    <property type="entry name" value="Rhodanese-like domain"/>
    <property type="match status" value="1"/>
</dbReference>
<dbReference type="SUPFAM" id="SSF69572">
    <property type="entry name" value="Activating enzymes of the ubiquitin-like proteins"/>
    <property type="match status" value="1"/>
</dbReference>
<dbReference type="Pfam" id="PF00899">
    <property type="entry name" value="ThiF"/>
    <property type="match status" value="1"/>
</dbReference>
<evidence type="ECO:0000313" key="13">
    <source>
        <dbReference type="EMBL" id="CDF41258.1"/>
    </source>
</evidence>
<dbReference type="GO" id="GO:0004792">
    <property type="term" value="F:thiosulfate-cyanide sulfurtransferase activity"/>
    <property type="evidence" value="ECO:0007669"/>
    <property type="project" value="TreeGrafter"/>
</dbReference>
<keyword evidence="14" id="KW-1185">Reference proteome</keyword>
<feature type="domain" description="Rhodanese" evidence="12">
    <location>
        <begin position="380"/>
        <end position="472"/>
    </location>
</feature>
<dbReference type="Pfam" id="PF00581">
    <property type="entry name" value="Rhodanese"/>
    <property type="match status" value="1"/>
</dbReference>
<dbReference type="UniPathway" id="UPA00988"/>
<feature type="binding site" evidence="10">
    <location>
        <position position="131"/>
    </location>
    <ligand>
        <name>ATP</name>
        <dbReference type="ChEBI" id="CHEBI:30616"/>
    </ligand>
</feature>
<keyword evidence="9 10" id="KW-0511">Multifunctional enzyme</keyword>
<evidence type="ECO:0000256" key="10">
    <source>
        <dbReference type="HAMAP-Rule" id="MF_03049"/>
    </source>
</evidence>
<dbReference type="EC" id="2.7.7.-" evidence="10"/>
<keyword evidence="4 10" id="KW-0819">tRNA processing</keyword>
<dbReference type="InterPro" id="IPR045886">
    <property type="entry name" value="ThiF/MoeB/HesA"/>
</dbReference>
<evidence type="ECO:0000256" key="1">
    <source>
        <dbReference type="ARBA" id="ARBA00004514"/>
    </source>
</evidence>
<keyword evidence="3 10" id="KW-0808">Transferase</keyword>
<dbReference type="GO" id="GO:0046872">
    <property type="term" value="F:metal ion binding"/>
    <property type="evidence" value="ECO:0007669"/>
    <property type="project" value="UniProtKB-KW"/>
</dbReference>
<feature type="binding site" evidence="10">
    <location>
        <position position="110"/>
    </location>
    <ligand>
        <name>ATP</name>
        <dbReference type="ChEBI" id="CHEBI:30616"/>
    </ligand>
</feature>
<evidence type="ECO:0000256" key="5">
    <source>
        <dbReference type="ARBA" id="ARBA00022723"/>
    </source>
</evidence>
<dbReference type="RefSeq" id="XP_005711552.1">
    <property type="nucleotide sequence ID" value="XM_005711495.1"/>
</dbReference>
<comment type="subcellular location">
    <subcellularLocation>
        <location evidence="1">Cytoplasm</location>
        <location evidence="1">Cytosol</location>
    </subcellularLocation>
</comment>
<dbReference type="SMART" id="SM00450">
    <property type="entry name" value="RHOD"/>
    <property type="match status" value="1"/>
</dbReference>
<dbReference type="KEGG" id="ccp:CHC_T00009205001"/>
<evidence type="ECO:0000256" key="3">
    <source>
        <dbReference type="ARBA" id="ARBA00022679"/>
    </source>
</evidence>
<protein>
    <recommendedName>
        <fullName evidence="10">Adenylyltransferase and sulfurtransferase MOCS3 homolog</fullName>
    </recommendedName>
    <alternativeName>
        <fullName evidence="10">UBA4 homolog</fullName>
    </alternativeName>
    <alternativeName>
        <fullName evidence="10">Ubiquitin-like protein activator 4 homolog</fullName>
    </alternativeName>
    <domain>
        <recommendedName>
            <fullName evidence="10">Adenylyltransferase</fullName>
            <ecNumber evidence="10">2.7.7.-</ecNumber>
        </recommendedName>
    </domain>
    <domain>
        <recommendedName>
            <fullName evidence="10">Sulfurtransferase</fullName>
            <ecNumber evidence="10">2.8.1.-</ecNumber>
        </recommendedName>
    </domain>
</protein>
<dbReference type="InterPro" id="IPR036873">
    <property type="entry name" value="Rhodanese-like_dom_sf"/>
</dbReference>
<evidence type="ECO:0000256" key="9">
    <source>
        <dbReference type="ARBA" id="ARBA00023268"/>
    </source>
</evidence>
<feature type="binding site" evidence="10">
    <location>
        <begin position="140"/>
        <end position="144"/>
    </location>
    <ligand>
        <name>ATP</name>
        <dbReference type="ChEBI" id="CHEBI:30616"/>
    </ligand>
</feature>
<feature type="compositionally biased region" description="Pro residues" evidence="11">
    <location>
        <begin position="56"/>
        <end position="71"/>
    </location>
</feature>
<feature type="binding site" evidence="10">
    <location>
        <position position="245"/>
    </location>
    <ligand>
        <name>Zn(2+)</name>
        <dbReference type="ChEBI" id="CHEBI:29105"/>
    </ligand>
</feature>
<dbReference type="InterPro" id="IPR000594">
    <property type="entry name" value="ThiF_NAD_FAD-bd"/>
</dbReference>
<dbReference type="Gramene" id="CDF41258">
    <property type="protein sequence ID" value="CDF41258"/>
    <property type="gene ID" value="CHC_T00009205001"/>
</dbReference>
<keyword evidence="5 10" id="KW-0479">Metal-binding</keyword>
<keyword evidence="8 10" id="KW-0067">ATP-binding</keyword>
<comment type="similarity">
    <text evidence="10">In the N-terminal section; belongs to the HesA/MoeB/ThiF family. UBA4 subfamily.</text>
</comment>
<dbReference type="STRING" id="2769.R7QU81"/>
<dbReference type="PANTHER" id="PTHR10953:SF102">
    <property type="entry name" value="ADENYLYLTRANSFERASE AND SULFURTRANSFERASE MOCS3"/>
    <property type="match status" value="1"/>
</dbReference>
<dbReference type="EC" id="2.8.1.-" evidence="10"/>
<evidence type="ECO:0000256" key="2">
    <source>
        <dbReference type="ARBA" id="ARBA00022490"/>
    </source>
</evidence>
<feature type="binding site" evidence="10">
    <location>
        <position position="242"/>
    </location>
    <ligand>
        <name>Zn(2+)</name>
        <dbReference type="ChEBI" id="CHEBI:29105"/>
    </ligand>
</feature>
<organism evidence="13 14">
    <name type="scientific">Chondrus crispus</name>
    <name type="common">Carrageen Irish moss</name>
    <name type="synonym">Polymorpha crispa</name>
    <dbReference type="NCBI Taxonomy" id="2769"/>
    <lineage>
        <taxon>Eukaryota</taxon>
        <taxon>Rhodophyta</taxon>
        <taxon>Florideophyceae</taxon>
        <taxon>Rhodymeniophycidae</taxon>
        <taxon>Gigartinales</taxon>
        <taxon>Gigartinaceae</taxon>
        <taxon>Chondrus</taxon>
    </lineage>
</organism>
<feature type="region of interest" description="Disordered" evidence="11">
    <location>
        <begin position="35"/>
        <end position="71"/>
    </location>
</feature>
<feature type="compositionally biased region" description="Pro residues" evidence="11">
    <location>
        <begin position="35"/>
        <end position="49"/>
    </location>
</feature>
<dbReference type="OrthoDB" id="10261062at2759"/>
<keyword evidence="13" id="KW-0548">Nucleotidyltransferase</keyword>
<keyword evidence="2 10" id="KW-0963">Cytoplasm</keyword>
<keyword evidence="7 10" id="KW-0862">Zinc</keyword>
<dbReference type="GeneID" id="17319271"/>
<sequence length="474" mass="50454">MRCNAWPNARRAKPHHCYNPEYVLFFLIRTPSSTTPPPLPHPPLPPISTPPSHIHPFPPTTHPPPRPTMSTPLPPSSVERYSRQLLLPTFGVRAQTKLQTSRALIVGCGGLGSPALLYLAGAGVSVLGLVDRPHDVVDRSNLHRQIAHADARVGQSKVASAAAAARALNPHVVIETHAEFVARNAVELVSTYHVVLDCTDNVAARYLVSDACAAAKVPLVSGAAIGMEGQLTVYCAGADTPCYRCVFPAPPPPSCVGSCDAAGVLGPVPGVIGTMQALEALKLLGGIEKTTTLRRKLLLFDAADSAFRTVKLRPRARECPACGDEPSIEVARFAYEAFALGRDGKAPVGGVTVEAPAANAVPGLDGLRISAEKFAGIRKDASKYRLIDVRPEAEFAMCHLEEAKSYPLADLPSSGVLVEGDDADTVQTIFICRRGNSSQKALKLAVERGMQNAVDVIGGLQSWHHKVDANFPLY</sequence>
<dbReference type="HAMAP" id="MF_03049">
    <property type="entry name" value="MOCS3_Uba4"/>
    <property type="match status" value="1"/>
</dbReference>
<dbReference type="GO" id="GO:0042292">
    <property type="term" value="F:URM1 activating enzyme activity"/>
    <property type="evidence" value="ECO:0007669"/>
    <property type="project" value="TreeGrafter"/>
</dbReference>
<evidence type="ECO:0000256" key="6">
    <source>
        <dbReference type="ARBA" id="ARBA00022741"/>
    </source>
</evidence>
<dbReference type="GO" id="GO:0002143">
    <property type="term" value="P:tRNA wobble position uridine thiolation"/>
    <property type="evidence" value="ECO:0007669"/>
    <property type="project" value="InterPro"/>
</dbReference>
<evidence type="ECO:0000256" key="8">
    <source>
        <dbReference type="ARBA" id="ARBA00022840"/>
    </source>
</evidence>
<dbReference type="OMA" id="IPDVGMD"/>
<feature type="active site" description="Glycyl thioester intermediate; for adenylyltransferase activity" evidence="10">
    <location>
        <position position="259"/>
    </location>
</feature>
<name>R7QU81_CHOCR</name>
<dbReference type="InterPro" id="IPR035985">
    <property type="entry name" value="Ubiquitin-activating_enz"/>
</dbReference>
<evidence type="ECO:0000256" key="7">
    <source>
        <dbReference type="ARBA" id="ARBA00022833"/>
    </source>
</evidence>
<keyword evidence="6 10" id="KW-0547">Nucleotide-binding</keyword>
<dbReference type="GO" id="GO:0005524">
    <property type="term" value="F:ATP binding"/>
    <property type="evidence" value="ECO:0007669"/>
    <property type="project" value="UniProtKB-KW"/>
</dbReference>